<dbReference type="Pfam" id="PF20398">
    <property type="entry name" value="DUF6691"/>
    <property type="match status" value="1"/>
</dbReference>
<evidence type="ECO:0000256" key="1">
    <source>
        <dbReference type="SAM" id="Phobius"/>
    </source>
</evidence>
<evidence type="ECO:0000313" key="2">
    <source>
        <dbReference type="EMBL" id="MCJ2377182.1"/>
    </source>
</evidence>
<feature type="transmembrane region" description="Helical" evidence="1">
    <location>
        <begin position="46"/>
        <end position="64"/>
    </location>
</feature>
<keyword evidence="1" id="KW-0812">Transmembrane</keyword>
<feature type="transmembrane region" description="Helical" evidence="1">
    <location>
        <begin position="119"/>
        <end position="138"/>
    </location>
</feature>
<keyword evidence="1" id="KW-1133">Transmembrane helix</keyword>
<dbReference type="EMBL" id="JAJNNZ010000006">
    <property type="protein sequence ID" value="MCJ2377182.1"/>
    <property type="molecule type" value="Genomic_DNA"/>
</dbReference>
<evidence type="ECO:0000313" key="3">
    <source>
        <dbReference type="Proteomes" id="UP001139488"/>
    </source>
</evidence>
<gene>
    <name evidence="2" type="ORF">LNL84_10110</name>
</gene>
<reference evidence="2" key="1">
    <citation type="submission" date="2021-11" db="EMBL/GenBank/DDBJ databases">
        <title>Vibrio ZSDE26 sp. nov. and Vibrio ZSDZ34 sp. nov., isolated from coastal seawater in Qingdao.</title>
        <authorList>
            <person name="Zhang P."/>
        </authorList>
    </citation>
    <scope>NUCLEOTIDE SEQUENCE</scope>
    <source>
        <strain evidence="2">ZSDZ34</strain>
    </source>
</reference>
<protein>
    <submittedName>
        <fullName evidence="2">YeeE/YedE family protein</fullName>
    </submittedName>
</protein>
<keyword evidence="1" id="KW-0472">Membrane</keyword>
<organism evidence="2 3">
    <name type="scientific">Vibrio gelatinilyticus</name>
    <dbReference type="NCBI Taxonomy" id="2893468"/>
    <lineage>
        <taxon>Bacteria</taxon>
        <taxon>Pseudomonadati</taxon>
        <taxon>Pseudomonadota</taxon>
        <taxon>Gammaproteobacteria</taxon>
        <taxon>Vibrionales</taxon>
        <taxon>Vibrionaceae</taxon>
        <taxon>Vibrio</taxon>
    </lineage>
</organism>
<dbReference type="AlphaFoldDB" id="A0A9X1WA84"/>
<sequence>MNMFRLISLIAGVLFGIGMVVSGMTEPANVIAFLDVAGNWSPDLAFVMGGALAVFMPSYFILIHKRSKPVCNDSFCLTDKKKIDAPLITGAVFFGVGWGIAGICPGPAIASIANGSTGIVTFVIAMVLGMVLAELLLAKRELNKEQARQAI</sequence>
<proteinExistence type="predicted"/>
<name>A0A9X1WA84_9VIBR</name>
<accession>A0A9X1WA84</accession>
<comment type="caution">
    <text evidence="2">The sequence shown here is derived from an EMBL/GenBank/DDBJ whole genome shotgun (WGS) entry which is preliminary data.</text>
</comment>
<feature type="transmembrane region" description="Helical" evidence="1">
    <location>
        <begin position="85"/>
        <end position="113"/>
    </location>
</feature>
<keyword evidence="3" id="KW-1185">Reference proteome</keyword>
<dbReference type="InterPro" id="IPR046513">
    <property type="entry name" value="DUF6691"/>
</dbReference>
<dbReference type="Proteomes" id="UP001139488">
    <property type="component" value="Unassembled WGS sequence"/>
</dbReference>